<gene>
    <name evidence="18" type="ORF">R7226_03055</name>
</gene>
<evidence type="ECO:0000256" key="5">
    <source>
        <dbReference type="ARBA" id="ARBA00022679"/>
    </source>
</evidence>
<dbReference type="InterPro" id="IPR005467">
    <property type="entry name" value="His_kinase_dom"/>
</dbReference>
<dbReference type="EC" id="2.7.13.3" evidence="3"/>
<feature type="domain" description="HAMP" evidence="17">
    <location>
        <begin position="200"/>
        <end position="252"/>
    </location>
</feature>
<evidence type="ECO:0000256" key="15">
    <source>
        <dbReference type="SAM" id="Phobius"/>
    </source>
</evidence>
<feature type="transmembrane region" description="Helical" evidence="15">
    <location>
        <begin position="7"/>
        <end position="27"/>
    </location>
</feature>
<dbReference type="Pfam" id="PF00512">
    <property type="entry name" value="HisKA"/>
    <property type="match status" value="1"/>
</dbReference>
<keyword evidence="19" id="KW-1185">Reference proteome</keyword>
<evidence type="ECO:0000259" key="17">
    <source>
        <dbReference type="PROSITE" id="PS50885"/>
    </source>
</evidence>
<dbReference type="Gene3D" id="6.10.340.10">
    <property type="match status" value="1"/>
</dbReference>
<evidence type="ECO:0000256" key="3">
    <source>
        <dbReference type="ARBA" id="ARBA00012438"/>
    </source>
</evidence>
<evidence type="ECO:0000256" key="13">
    <source>
        <dbReference type="SAM" id="Coils"/>
    </source>
</evidence>
<evidence type="ECO:0000256" key="11">
    <source>
        <dbReference type="ARBA" id="ARBA00023012"/>
    </source>
</evidence>
<dbReference type="InterPro" id="IPR003594">
    <property type="entry name" value="HATPase_dom"/>
</dbReference>
<dbReference type="CDD" id="cd00075">
    <property type="entry name" value="HATPase"/>
    <property type="match status" value="1"/>
</dbReference>
<evidence type="ECO:0000256" key="7">
    <source>
        <dbReference type="ARBA" id="ARBA00022741"/>
    </source>
</evidence>
<dbReference type="EMBL" id="JAWSTH010000004">
    <property type="protein sequence ID" value="MDW5593299.1"/>
    <property type="molecule type" value="Genomic_DNA"/>
</dbReference>
<keyword evidence="4" id="KW-0597">Phosphoprotein</keyword>
<reference evidence="19" key="1">
    <citation type="submission" date="2023-07" db="EMBL/GenBank/DDBJ databases">
        <title>Conexibacter stalactiti sp. nov., isolated from stalactites in a lava cave and emended description of the genus Conexibacter.</title>
        <authorList>
            <person name="Lee S.D."/>
        </authorList>
    </citation>
    <scope>NUCLEOTIDE SEQUENCE [LARGE SCALE GENOMIC DNA]</scope>
    <source>
        <strain evidence="19">KCTC 39840</strain>
    </source>
</reference>
<dbReference type="InterPro" id="IPR036890">
    <property type="entry name" value="HATPase_C_sf"/>
</dbReference>
<dbReference type="Pfam" id="PF00672">
    <property type="entry name" value="HAMP"/>
    <property type="match status" value="1"/>
</dbReference>
<dbReference type="GO" id="GO:0016301">
    <property type="term" value="F:kinase activity"/>
    <property type="evidence" value="ECO:0007669"/>
    <property type="project" value="UniProtKB-KW"/>
</dbReference>
<dbReference type="SUPFAM" id="SSF55874">
    <property type="entry name" value="ATPase domain of HSP90 chaperone/DNA topoisomerase II/histidine kinase"/>
    <property type="match status" value="1"/>
</dbReference>
<keyword evidence="6 15" id="KW-0812">Transmembrane</keyword>
<dbReference type="Gene3D" id="1.10.287.130">
    <property type="match status" value="1"/>
</dbReference>
<comment type="catalytic activity">
    <reaction evidence="1">
        <text>ATP + protein L-histidine = ADP + protein N-phospho-L-histidine.</text>
        <dbReference type="EC" id="2.7.13.3"/>
    </reaction>
</comment>
<dbReference type="PANTHER" id="PTHR42878:SF7">
    <property type="entry name" value="SENSOR HISTIDINE KINASE GLRK"/>
    <property type="match status" value="1"/>
</dbReference>
<evidence type="ECO:0000256" key="4">
    <source>
        <dbReference type="ARBA" id="ARBA00022553"/>
    </source>
</evidence>
<dbReference type="PROSITE" id="PS50109">
    <property type="entry name" value="HIS_KIN"/>
    <property type="match status" value="1"/>
</dbReference>
<keyword evidence="7" id="KW-0547">Nucleotide-binding</keyword>
<protein>
    <recommendedName>
        <fullName evidence="12">Sensor-like histidine kinase SenX3</fullName>
        <ecNumber evidence="3">2.7.13.3</ecNumber>
    </recommendedName>
</protein>
<evidence type="ECO:0000256" key="6">
    <source>
        <dbReference type="ARBA" id="ARBA00022692"/>
    </source>
</evidence>
<dbReference type="InterPro" id="IPR021133">
    <property type="entry name" value="HEAT_type_2"/>
</dbReference>
<feature type="coiled-coil region" evidence="13">
    <location>
        <begin position="199"/>
        <end position="256"/>
    </location>
</feature>
<evidence type="ECO:0000256" key="12">
    <source>
        <dbReference type="ARBA" id="ARBA00039401"/>
    </source>
</evidence>
<name>A0ABU4HMN2_9ACTN</name>
<dbReference type="CDD" id="cd00082">
    <property type="entry name" value="HisKA"/>
    <property type="match status" value="1"/>
</dbReference>
<evidence type="ECO:0000313" key="18">
    <source>
        <dbReference type="EMBL" id="MDW5593299.1"/>
    </source>
</evidence>
<dbReference type="InterPro" id="IPR036097">
    <property type="entry name" value="HisK_dim/P_sf"/>
</dbReference>
<dbReference type="InterPro" id="IPR004358">
    <property type="entry name" value="Sig_transdc_His_kin-like_C"/>
</dbReference>
<dbReference type="InterPro" id="IPR003661">
    <property type="entry name" value="HisK_dim/P_dom"/>
</dbReference>
<feature type="region of interest" description="Disordered" evidence="14">
    <location>
        <begin position="89"/>
        <end position="110"/>
    </location>
</feature>
<dbReference type="PANTHER" id="PTHR42878">
    <property type="entry name" value="TWO-COMPONENT HISTIDINE KINASE"/>
    <property type="match status" value="1"/>
</dbReference>
<keyword evidence="5" id="KW-0808">Transferase</keyword>
<dbReference type="SMART" id="SM00387">
    <property type="entry name" value="HATPase_c"/>
    <property type="match status" value="1"/>
</dbReference>
<evidence type="ECO:0000256" key="10">
    <source>
        <dbReference type="ARBA" id="ARBA00022989"/>
    </source>
</evidence>
<keyword evidence="13" id="KW-0175">Coiled coil</keyword>
<sequence>MRSLRNRLAFLFFAITLAAIGVLYLYIAPQLETRLRDEKVTQLRAAALQSVNDIERVAGSEQRADAVEAAVRRAGERANARVTLFRINTFGGEPRPESEPVADSSAPQERPDPTIAERIVIAQRVARSDRLDTGTQTLNDDPVAIAALPIRRDGQIGYVAVYSTPTTDVEGNVAVVRQQILIAGAIALALAVLAGWLVARALAQRVKRLEEAAEQVAAGDFSRPIPVDSDDELGQLARAFNDMQRQLAQLDRARKQFIATASHELRTPLFSLGGFVELLEDEELDEETRRRFLAQVRMQVERLRKLTVDLLDLSRLEAGSLELRPEPVDLSELASAVSSEFEPVLAQRDAHLEVRLTSRPVEALCDPVRVAQIMRILIDNALTHSPAGTDIVVSATRDDGYARLAVRDHGSGIERQALSQIFEPFYTTDDAQGSGLGLAIASELAERMHGRLGVESRPGRTVFTLELPA</sequence>
<feature type="transmembrane region" description="Helical" evidence="15">
    <location>
        <begin position="180"/>
        <end position="199"/>
    </location>
</feature>
<evidence type="ECO:0000256" key="8">
    <source>
        <dbReference type="ARBA" id="ARBA00022777"/>
    </source>
</evidence>
<proteinExistence type="predicted"/>
<dbReference type="PROSITE" id="PS50885">
    <property type="entry name" value="HAMP"/>
    <property type="match status" value="1"/>
</dbReference>
<keyword evidence="15" id="KW-0472">Membrane</keyword>
<dbReference type="SUPFAM" id="SSF158472">
    <property type="entry name" value="HAMP domain-like"/>
    <property type="match status" value="1"/>
</dbReference>
<dbReference type="InterPro" id="IPR003660">
    <property type="entry name" value="HAMP_dom"/>
</dbReference>
<reference evidence="18 19" key="2">
    <citation type="submission" date="2023-10" db="EMBL/GenBank/DDBJ databases">
        <authorList>
            <person name="Han X.F."/>
        </authorList>
    </citation>
    <scope>NUCLEOTIDE SEQUENCE [LARGE SCALE GENOMIC DNA]</scope>
    <source>
        <strain evidence="18 19">KCTC 39840</strain>
    </source>
</reference>
<keyword evidence="10 15" id="KW-1133">Transmembrane helix</keyword>
<evidence type="ECO:0000256" key="9">
    <source>
        <dbReference type="ARBA" id="ARBA00022840"/>
    </source>
</evidence>
<dbReference type="PROSITE" id="PS50077">
    <property type="entry name" value="HEAT_REPEAT"/>
    <property type="match status" value="1"/>
</dbReference>
<comment type="subcellular location">
    <subcellularLocation>
        <location evidence="2">Cell membrane</location>
    </subcellularLocation>
</comment>
<dbReference type="SUPFAM" id="SSF47384">
    <property type="entry name" value="Homodimeric domain of signal transducing histidine kinase"/>
    <property type="match status" value="1"/>
</dbReference>
<organism evidence="18 19">
    <name type="scientific">Conexibacter stalactiti</name>
    <dbReference type="NCBI Taxonomy" id="1940611"/>
    <lineage>
        <taxon>Bacteria</taxon>
        <taxon>Bacillati</taxon>
        <taxon>Actinomycetota</taxon>
        <taxon>Thermoleophilia</taxon>
        <taxon>Solirubrobacterales</taxon>
        <taxon>Conexibacteraceae</taxon>
        <taxon>Conexibacter</taxon>
    </lineage>
</organism>
<keyword evidence="9" id="KW-0067">ATP-binding</keyword>
<evidence type="ECO:0000313" key="19">
    <source>
        <dbReference type="Proteomes" id="UP001284601"/>
    </source>
</evidence>
<comment type="caution">
    <text evidence="18">The sequence shown here is derived from an EMBL/GenBank/DDBJ whole genome shotgun (WGS) entry which is preliminary data.</text>
</comment>
<evidence type="ECO:0000256" key="1">
    <source>
        <dbReference type="ARBA" id="ARBA00000085"/>
    </source>
</evidence>
<dbReference type="SMART" id="SM00388">
    <property type="entry name" value="HisKA"/>
    <property type="match status" value="1"/>
</dbReference>
<dbReference type="Pfam" id="PF02518">
    <property type="entry name" value="HATPase_c"/>
    <property type="match status" value="1"/>
</dbReference>
<evidence type="ECO:0000256" key="14">
    <source>
        <dbReference type="SAM" id="MobiDB-lite"/>
    </source>
</evidence>
<evidence type="ECO:0000256" key="2">
    <source>
        <dbReference type="ARBA" id="ARBA00004236"/>
    </source>
</evidence>
<dbReference type="Gene3D" id="3.30.565.10">
    <property type="entry name" value="Histidine kinase-like ATPase, C-terminal domain"/>
    <property type="match status" value="1"/>
</dbReference>
<keyword evidence="11" id="KW-0902">Two-component regulatory system</keyword>
<keyword evidence="8 18" id="KW-0418">Kinase</keyword>
<evidence type="ECO:0000259" key="16">
    <source>
        <dbReference type="PROSITE" id="PS50109"/>
    </source>
</evidence>
<dbReference type="SMART" id="SM00304">
    <property type="entry name" value="HAMP"/>
    <property type="match status" value="1"/>
</dbReference>
<accession>A0ABU4HMN2</accession>
<dbReference type="CDD" id="cd06225">
    <property type="entry name" value="HAMP"/>
    <property type="match status" value="1"/>
</dbReference>
<dbReference type="PRINTS" id="PR00344">
    <property type="entry name" value="BCTRLSENSOR"/>
</dbReference>
<dbReference type="Proteomes" id="UP001284601">
    <property type="component" value="Unassembled WGS sequence"/>
</dbReference>
<feature type="domain" description="Histidine kinase" evidence="16">
    <location>
        <begin position="260"/>
        <end position="469"/>
    </location>
</feature>
<dbReference type="InterPro" id="IPR050351">
    <property type="entry name" value="BphY/WalK/GraS-like"/>
</dbReference>
<dbReference type="RefSeq" id="WP_318595559.1">
    <property type="nucleotide sequence ID" value="NZ_JAWSTH010000004.1"/>
</dbReference>